<dbReference type="EMBL" id="VXPY01000004">
    <property type="protein sequence ID" value="MYD88812.1"/>
    <property type="molecule type" value="Genomic_DNA"/>
</dbReference>
<dbReference type="AlphaFoldDB" id="A0A6B1DQ24"/>
<organism evidence="2">
    <name type="scientific">Caldilineaceae bacterium SB0662_bin_9</name>
    <dbReference type="NCBI Taxonomy" id="2605258"/>
    <lineage>
        <taxon>Bacteria</taxon>
        <taxon>Bacillati</taxon>
        <taxon>Chloroflexota</taxon>
        <taxon>Caldilineae</taxon>
        <taxon>Caldilineales</taxon>
        <taxon>Caldilineaceae</taxon>
    </lineage>
</organism>
<name>A0A6B1DQ24_9CHLR</name>
<dbReference type="InterPro" id="IPR006311">
    <property type="entry name" value="TAT_signal"/>
</dbReference>
<feature type="region of interest" description="Disordered" evidence="1">
    <location>
        <begin position="145"/>
        <end position="198"/>
    </location>
</feature>
<dbReference type="InterPro" id="IPR019546">
    <property type="entry name" value="TAT_signal_bac_arc"/>
</dbReference>
<comment type="caution">
    <text evidence="2">The sequence shown here is derived from an EMBL/GenBank/DDBJ whole genome shotgun (WGS) entry which is preliminary data.</text>
</comment>
<gene>
    <name evidence="2" type="ORF">F4Y08_00515</name>
</gene>
<proteinExistence type="predicted"/>
<evidence type="ECO:0000313" key="2">
    <source>
        <dbReference type="EMBL" id="MYD88812.1"/>
    </source>
</evidence>
<dbReference type="PROSITE" id="PS51318">
    <property type="entry name" value="TAT"/>
    <property type="match status" value="1"/>
</dbReference>
<reference evidence="2" key="1">
    <citation type="submission" date="2019-09" db="EMBL/GenBank/DDBJ databases">
        <title>Characterisation of the sponge microbiome using genome-centric metagenomics.</title>
        <authorList>
            <person name="Engelberts J.P."/>
            <person name="Robbins S.J."/>
            <person name="De Goeij J.M."/>
            <person name="Aranda M."/>
            <person name="Bell S.C."/>
            <person name="Webster N.S."/>
        </authorList>
    </citation>
    <scope>NUCLEOTIDE SEQUENCE</scope>
    <source>
        <strain evidence="2">SB0662_bin_9</strain>
    </source>
</reference>
<evidence type="ECO:0000256" key="1">
    <source>
        <dbReference type="SAM" id="MobiDB-lite"/>
    </source>
</evidence>
<protein>
    <submittedName>
        <fullName evidence="2">Twin-arginine translocation signal domain-containing protein</fullName>
    </submittedName>
</protein>
<accession>A0A6B1DQ24</accession>
<dbReference type="NCBIfam" id="TIGR01409">
    <property type="entry name" value="TAT_signal_seq"/>
    <property type="match status" value="1"/>
</dbReference>
<sequence>MRPQSAPANQIRAGELMQHMVPVAAPVAHPHKMALSPAAMFNERYIMKVNRRKFLSGAALASAAAGTAACCGMTKTSQSPRQSPWTILSHAPPPNSWKPCAPLPTKTGHAVRSGRPACGPGTVGGARCWRPAWCCGEGMALAGGGAGPARSLEPHLLPTAPGRAQYSRLGPAGPGLQGGQCPQATAREQVRNADASPP</sequence>